<dbReference type="Proteomes" id="UP000575241">
    <property type="component" value="Unassembled WGS sequence"/>
</dbReference>
<evidence type="ECO:0008006" key="4">
    <source>
        <dbReference type="Google" id="ProtNLM"/>
    </source>
</evidence>
<dbReference type="PROSITE" id="PS51257">
    <property type="entry name" value="PROKAR_LIPOPROTEIN"/>
    <property type="match status" value="1"/>
</dbReference>
<evidence type="ECO:0000313" key="3">
    <source>
        <dbReference type="Proteomes" id="UP000575241"/>
    </source>
</evidence>
<organism evidence="2 3">
    <name type="scientific">Sphingomonas kyeonggiensis</name>
    <dbReference type="NCBI Taxonomy" id="1268553"/>
    <lineage>
        <taxon>Bacteria</taxon>
        <taxon>Pseudomonadati</taxon>
        <taxon>Pseudomonadota</taxon>
        <taxon>Alphaproteobacteria</taxon>
        <taxon>Sphingomonadales</taxon>
        <taxon>Sphingomonadaceae</taxon>
        <taxon>Sphingomonas</taxon>
    </lineage>
</organism>
<reference evidence="2 3" key="1">
    <citation type="submission" date="2020-08" db="EMBL/GenBank/DDBJ databases">
        <title>Functional genomics of gut bacteria from endangered species of beetles.</title>
        <authorList>
            <person name="Carlos-Shanley C."/>
        </authorList>
    </citation>
    <scope>NUCLEOTIDE SEQUENCE [LARGE SCALE GENOMIC DNA]</scope>
    <source>
        <strain evidence="2 3">S00224</strain>
    </source>
</reference>
<name>A0A7W7JZT5_9SPHN</name>
<sequence>MRTGAHIIAMMLGGAALAACQPDAAKPVQKAEAHEAPAPTPATPKVAAADAPLHDWLVGSWSFESSCASDFIAHYAADGSLDNSGEMGGWALAGNTVTETIRERYDSAASDGAEKVNPPETRSYTIERADKDHGTITYQGRKVPMLRC</sequence>
<feature type="chain" id="PRO_5031272243" description="Lipoprotein" evidence="1">
    <location>
        <begin position="19"/>
        <end position="148"/>
    </location>
</feature>
<evidence type="ECO:0000256" key="1">
    <source>
        <dbReference type="SAM" id="SignalP"/>
    </source>
</evidence>
<dbReference type="EMBL" id="JACHLN010000001">
    <property type="protein sequence ID" value="MBB4837760.1"/>
    <property type="molecule type" value="Genomic_DNA"/>
</dbReference>
<feature type="signal peptide" evidence="1">
    <location>
        <begin position="1"/>
        <end position="18"/>
    </location>
</feature>
<gene>
    <name evidence="2" type="ORF">HNP52_000811</name>
</gene>
<comment type="caution">
    <text evidence="2">The sequence shown here is derived from an EMBL/GenBank/DDBJ whole genome shotgun (WGS) entry which is preliminary data.</text>
</comment>
<proteinExistence type="predicted"/>
<keyword evidence="3" id="KW-1185">Reference proteome</keyword>
<dbReference type="AlphaFoldDB" id="A0A7W7JZT5"/>
<accession>A0A7W7JZT5</accession>
<dbReference type="RefSeq" id="WP_184162804.1">
    <property type="nucleotide sequence ID" value="NZ_JACHLN010000001.1"/>
</dbReference>
<keyword evidence="1" id="KW-0732">Signal</keyword>
<protein>
    <recommendedName>
        <fullName evidence="4">Lipoprotein</fullName>
    </recommendedName>
</protein>
<evidence type="ECO:0000313" key="2">
    <source>
        <dbReference type="EMBL" id="MBB4837760.1"/>
    </source>
</evidence>